<evidence type="ECO:0000313" key="2">
    <source>
        <dbReference type="Proteomes" id="UP000663831"/>
    </source>
</evidence>
<dbReference type="Proteomes" id="UP000663831">
    <property type="component" value="Unassembled WGS sequence"/>
</dbReference>
<evidence type="ECO:0000313" key="1">
    <source>
        <dbReference type="EMBL" id="CAE6458769.1"/>
    </source>
</evidence>
<feature type="non-terminal residue" evidence="1">
    <location>
        <position position="1"/>
    </location>
</feature>
<comment type="caution">
    <text evidence="1">The sequence shown here is derived from an EMBL/GenBank/DDBJ whole genome shotgun (WGS) entry which is preliminary data.</text>
</comment>
<name>A0A8H3GN13_9AGAM</name>
<proteinExistence type="predicted"/>
<reference evidence="1" key="1">
    <citation type="submission" date="2021-01" db="EMBL/GenBank/DDBJ databases">
        <authorList>
            <person name="Kaushik A."/>
        </authorList>
    </citation>
    <scope>NUCLEOTIDE SEQUENCE</scope>
    <source>
        <strain evidence="1">AG3-1AP</strain>
    </source>
</reference>
<dbReference type="EMBL" id="CAJMWV010002270">
    <property type="protein sequence ID" value="CAE6458769.1"/>
    <property type="molecule type" value="Genomic_DNA"/>
</dbReference>
<dbReference type="AlphaFoldDB" id="A0A8H3GN13"/>
<organism evidence="1 2">
    <name type="scientific">Rhizoctonia solani</name>
    <dbReference type="NCBI Taxonomy" id="456999"/>
    <lineage>
        <taxon>Eukaryota</taxon>
        <taxon>Fungi</taxon>
        <taxon>Dikarya</taxon>
        <taxon>Basidiomycota</taxon>
        <taxon>Agaricomycotina</taxon>
        <taxon>Agaricomycetes</taxon>
        <taxon>Cantharellales</taxon>
        <taxon>Ceratobasidiaceae</taxon>
        <taxon>Rhizoctonia</taxon>
    </lineage>
</organism>
<gene>
    <name evidence="1" type="ORF">RDB_LOCUS74185</name>
</gene>
<accession>A0A8H3GN13</accession>
<sequence>PRLKDSLFISALKSKVHIYRPQARRNTTIYHDNQKITANNTRVTTVPKSNTLPKTRALPPLALSLALFVAVPEDNVEVCLLPKVLEATGGVVIVGTTLVEAVPTAFLIELTDLQELLLGAECG</sequence>
<protein>
    <submittedName>
        <fullName evidence="1">Uncharacterized protein</fullName>
    </submittedName>
</protein>